<keyword evidence="8" id="KW-1185">Reference proteome</keyword>
<dbReference type="InterPro" id="IPR004113">
    <property type="entry name" value="FAD-bd_oxidored_4_C"/>
</dbReference>
<dbReference type="Gene3D" id="1.10.45.10">
    <property type="entry name" value="Vanillyl-alcohol Oxidase, Chain A, domain 4"/>
    <property type="match status" value="1"/>
</dbReference>
<proteinExistence type="inferred from homology"/>
<evidence type="ECO:0000256" key="3">
    <source>
        <dbReference type="ARBA" id="ARBA00022630"/>
    </source>
</evidence>
<dbReference type="AlphaFoldDB" id="A0A5S5MFP7"/>
<protein>
    <submittedName>
        <fullName evidence="7">FAD-binding protein</fullName>
    </submittedName>
</protein>
<dbReference type="PANTHER" id="PTHR42934:SF3">
    <property type="entry name" value="D-LACTATE DEHYDROGENASE"/>
    <property type="match status" value="1"/>
</dbReference>
<reference evidence="7 8" key="1">
    <citation type="submission" date="2019-06" db="EMBL/GenBank/DDBJ databases">
        <title>Desulfobotulus mexicanus sp. nov., a novel sulfate-reducing bacterium isolated from the sediment of an alkaline crater lake in Mexico.</title>
        <authorList>
            <person name="Hirschler-Rea A."/>
        </authorList>
    </citation>
    <scope>NUCLEOTIDE SEQUENCE [LARGE SCALE GENOMIC DNA]</scope>
    <source>
        <strain evidence="7 8">PAR22N</strain>
    </source>
</reference>
<dbReference type="PANTHER" id="PTHR42934">
    <property type="entry name" value="GLYCOLATE OXIDASE SUBUNIT GLCD"/>
    <property type="match status" value="1"/>
</dbReference>
<gene>
    <name evidence="7" type="ORF">FIM25_09655</name>
</gene>
<dbReference type="GO" id="GO:0071949">
    <property type="term" value="F:FAD binding"/>
    <property type="evidence" value="ECO:0007669"/>
    <property type="project" value="InterPro"/>
</dbReference>
<dbReference type="InterPro" id="IPR016164">
    <property type="entry name" value="FAD-linked_Oxase-like_C"/>
</dbReference>
<evidence type="ECO:0000256" key="1">
    <source>
        <dbReference type="ARBA" id="ARBA00001974"/>
    </source>
</evidence>
<dbReference type="InterPro" id="IPR051914">
    <property type="entry name" value="FAD-linked_OxidoTrans_Type4"/>
</dbReference>
<dbReference type="FunFam" id="3.30.70.2740:FF:000001">
    <property type="entry name" value="D-lactate dehydrogenase mitochondrial"/>
    <property type="match status" value="1"/>
</dbReference>
<dbReference type="Gene3D" id="3.30.465.10">
    <property type="match status" value="1"/>
</dbReference>
<dbReference type="GO" id="GO:0016491">
    <property type="term" value="F:oxidoreductase activity"/>
    <property type="evidence" value="ECO:0007669"/>
    <property type="project" value="UniProtKB-KW"/>
</dbReference>
<dbReference type="Gene3D" id="3.30.70.2740">
    <property type="match status" value="1"/>
</dbReference>
<dbReference type="InterPro" id="IPR036318">
    <property type="entry name" value="FAD-bd_PCMH-like_sf"/>
</dbReference>
<name>A0A5S5MFP7_9BACT</name>
<dbReference type="PROSITE" id="PS51387">
    <property type="entry name" value="FAD_PCMH"/>
    <property type="match status" value="1"/>
</dbReference>
<keyword evidence="5" id="KW-0560">Oxidoreductase</keyword>
<evidence type="ECO:0000256" key="5">
    <source>
        <dbReference type="ARBA" id="ARBA00023002"/>
    </source>
</evidence>
<dbReference type="EMBL" id="VDMB01000011">
    <property type="protein sequence ID" value="TYT74497.1"/>
    <property type="molecule type" value="Genomic_DNA"/>
</dbReference>
<dbReference type="InterPro" id="IPR006094">
    <property type="entry name" value="Oxid_FAD_bind_N"/>
</dbReference>
<organism evidence="7 8">
    <name type="scientific">Desulfobotulus mexicanus</name>
    <dbReference type="NCBI Taxonomy" id="2586642"/>
    <lineage>
        <taxon>Bacteria</taxon>
        <taxon>Pseudomonadati</taxon>
        <taxon>Thermodesulfobacteriota</taxon>
        <taxon>Desulfobacteria</taxon>
        <taxon>Desulfobacterales</taxon>
        <taxon>Desulfobacteraceae</taxon>
        <taxon>Desulfobotulus</taxon>
    </lineage>
</organism>
<keyword evidence="4" id="KW-0274">FAD</keyword>
<evidence type="ECO:0000313" key="8">
    <source>
        <dbReference type="Proteomes" id="UP000321899"/>
    </source>
</evidence>
<comment type="similarity">
    <text evidence="2">Belongs to the FAD-binding oxidoreductase/transferase type 4 family.</text>
</comment>
<dbReference type="InterPro" id="IPR016169">
    <property type="entry name" value="FAD-bd_PCMH_sub2"/>
</dbReference>
<comment type="caution">
    <text evidence="7">The sequence shown here is derived from an EMBL/GenBank/DDBJ whole genome shotgun (WGS) entry which is preliminary data.</text>
</comment>
<dbReference type="SUPFAM" id="SSF55103">
    <property type="entry name" value="FAD-linked oxidases, C-terminal domain"/>
    <property type="match status" value="1"/>
</dbReference>
<dbReference type="InterPro" id="IPR016166">
    <property type="entry name" value="FAD-bd_PCMH"/>
</dbReference>
<dbReference type="SUPFAM" id="SSF56176">
    <property type="entry name" value="FAD-binding/transporter-associated domain-like"/>
    <property type="match status" value="1"/>
</dbReference>
<comment type="cofactor">
    <cofactor evidence="1">
        <name>FAD</name>
        <dbReference type="ChEBI" id="CHEBI:57692"/>
    </cofactor>
</comment>
<accession>A0A5S5MFP7</accession>
<sequence length="456" mass="49129">MGRQVRESLRRAVGEKAFFDSEADRFLYSYDTSSRKVLPDAVVRAENAEQIAALMAVATRHGIPVTPRGGGSGTTGGSVPVDGGVVLVMSGMNRILSVDMDNLVARAEPGVITGDFHRAVEAKGLFYPPDPASSAFCTLGGNLAECAGGPRAVKYGVTRDYVLGLEAVLPTGELIRTGVQTAKGVVGYDLTRLIVGSEGTLAVITSMNLKLLPLPESVKTLTVVFDEMARAAETVSEIIRRGLIPRTIEYMDQAAIVCAETRMPGELPVDAGAMLIIEVDGRKAEAIAMAEDVALLCQSMGAREVKVAASEDEAARLWAARKAISPALFRYGPHKINEDIVVPRSKIPDVVEKIRELKEKTRLMMVSFGHAGDGNIHFNIMLDKKDASALRRAHWAVEELFRFTLALGGTLSGEHGVGLSKQAYFDMEIGPEEKALMLRLKKAFDPAGILNPHKIF</sequence>
<dbReference type="Proteomes" id="UP000321899">
    <property type="component" value="Unassembled WGS sequence"/>
</dbReference>
<dbReference type="OrthoDB" id="9811557at2"/>
<evidence type="ECO:0000256" key="2">
    <source>
        <dbReference type="ARBA" id="ARBA00008000"/>
    </source>
</evidence>
<dbReference type="FunFam" id="1.10.45.10:FF:000001">
    <property type="entry name" value="D-lactate dehydrogenase mitochondrial"/>
    <property type="match status" value="1"/>
</dbReference>
<keyword evidence="3" id="KW-0285">Flavoprotein</keyword>
<evidence type="ECO:0000259" key="6">
    <source>
        <dbReference type="PROSITE" id="PS51387"/>
    </source>
</evidence>
<dbReference type="Pfam" id="PF01565">
    <property type="entry name" value="FAD_binding_4"/>
    <property type="match status" value="1"/>
</dbReference>
<evidence type="ECO:0000256" key="4">
    <source>
        <dbReference type="ARBA" id="ARBA00022827"/>
    </source>
</evidence>
<dbReference type="InterPro" id="IPR016171">
    <property type="entry name" value="Vanillyl_alc_oxidase_C-sub2"/>
</dbReference>
<feature type="domain" description="FAD-binding PCMH-type" evidence="6">
    <location>
        <begin position="35"/>
        <end position="214"/>
    </location>
</feature>
<evidence type="ECO:0000313" key="7">
    <source>
        <dbReference type="EMBL" id="TYT74497.1"/>
    </source>
</evidence>
<dbReference type="Pfam" id="PF02913">
    <property type="entry name" value="FAD-oxidase_C"/>
    <property type="match status" value="1"/>
</dbReference>